<dbReference type="EMBL" id="JEMT01012452">
    <property type="protein sequence ID" value="EXX75337.1"/>
    <property type="molecule type" value="Genomic_DNA"/>
</dbReference>
<sequence length="88" mass="9837">MPFEKATRKFSGNTYITLSQTIPIIKVRIFDLAAEKPLNADEFLSEDTVFESKAAKIQSLIDFDDDKVISNITKKSISIKNPLDITAS</sequence>
<dbReference type="HOGENOM" id="CLU_2470277_0_0_1"/>
<keyword evidence="2" id="KW-1185">Reference proteome</keyword>
<evidence type="ECO:0000313" key="1">
    <source>
        <dbReference type="EMBL" id="EXX75337.1"/>
    </source>
</evidence>
<reference evidence="1 2" key="1">
    <citation type="submission" date="2014-02" db="EMBL/GenBank/DDBJ databases">
        <title>Single nucleus genome sequencing reveals high similarity among nuclei of an endomycorrhizal fungus.</title>
        <authorList>
            <person name="Lin K."/>
            <person name="Geurts R."/>
            <person name="Zhang Z."/>
            <person name="Limpens E."/>
            <person name="Saunders D.G."/>
            <person name="Mu D."/>
            <person name="Pang E."/>
            <person name="Cao H."/>
            <person name="Cha H."/>
            <person name="Lin T."/>
            <person name="Zhou Q."/>
            <person name="Shang Y."/>
            <person name="Li Y."/>
            <person name="Ivanov S."/>
            <person name="Sharma T."/>
            <person name="Velzen R.V."/>
            <person name="Ruijter N.D."/>
            <person name="Aanen D.K."/>
            <person name="Win J."/>
            <person name="Kamoun S."/>
            <person name="Bisseling T."/>
            <person name="Huang S."/>
        </authorList>
    </citation>
    <scope>NUCLEOTIDE SEQUENCE [LARGE SCALE GENOMIC DNA]</scope>
    <source>
        <strain evidence="2">DAOM197198w</strain>
    </source>
</reference>
<evidence type="ECO:0000313" key="2">
    <source>
        <dbReference type="Proteomes" id="UP000022910"/>
    </source>
</evidence>
<organism evidence="1 2">
    <name type="scientific">Rhizophagus irregularis (strain DAOM 197198w)</name>
    <name type="common">Glomus intraradices</name>
    <dbReference type="NCBI Taxonomy" id="1432141"/>
    <lineage>
        <taxon>Eukaryota</taxon>
        <taxon>Fungi</taxon>
        <taxon>Fungi incertae sedis</taxon>
        <taxon>Mucoromycota</taxon>
        <taxon>Glomeromycotina</taxon>
        <taxon>Glomeromycetes</taxon>
        <taxon>Glomerales</taxon>
        <taxon>Glomeraceae</taxon>
        <taxon>Rhizophagus</taxon>
    </lineage>
</organism>
<proteinExistence type="predicted"/>
<comment type="caution">
    <text evidence="1">The sequence shown here is derived from an EMBL/GenBank/DDBJ whole genome shotgun (WGS) entry which is preliminary data.</text>
</comment>
<protein>
    <submittedName>
        <fullName evidence="1">Uncharacterized protein</fullName>
    </submittedName>
</protein>
<gene>
    <name evidence="1" type="ORF">RirG_042650</name>
</gene>
<dbReference type="AlphaFoldDB" id="A0A015K0N1"/>
<name>A0A015K0N1_RHIIW</name>
<dbReference type="Proteomes" id="UP000022910">
    <property type="component" value="Unassembled WGS sequence"/>
</dbReference>
<accession>A0A015K0N1</accession>